<proteinExistence type="predicted"/>
<accession>A0A371FVF3</accession>
<evidence type="ECO:0000313" key="3">
    <source>
        <dbReference type="Proteomes" id="UP000257109"/>
    </source>
</evidence>
<name>A0A371FVF3_MUCPR</name>
<feature type="non-terminal residue" evidence="2">
    <location>
        <position position="1"/>
    </location>
</feature>
<organism evidence="2 3">
    <name type="scientific">Mucuna pruriens</name>
    <name type="common">Velvet bean</name>
    <name type="synonym">Dolichos pruriens</name>
    <dbReference type="NCBI Taxonomy" id="157652"/>
    <lineage>
        <taxon>Eukaryota</taxon>
        <taxon>Viridiplantae</taxon>
        <taxon>Streptophyta</taxon>
        <taxon>Embryophyta</taxon>
        <taxon>Tracheophyta</taxon>
        <taxon>Spermatophyta</taxon>
        <taxon>Magnoliopsida</taxon>
        <taxon>eudicotyledons</taxon>
        <taxon>Gunneridae</taxon>
        <taxon>Pentapetalae</taxon>
        <taxon>rosids</taxon>
        <taxon>fabids</taxon>
        <taxon>Fabales</taxon>
        <taxon>Fabaceae</taxon>
        <taxon>Papilionoideae</taxon>
        <taxon>50 kb inversion clade</taxon>
        <taxon>NPAAA clade</taxon>
        <taxon>indigoferoid/millettioid clade</taxon>
        <taxon>Phaseoleae</taxon>
        <taxon>Mucuna</taxon>
    </lineage>
</organism>
<feature type="compositionally biased region" description="Pro residues" evidence="1">
    <location>
        <begin position="116"/>
        <end position="127"/>
    </location>
</feature>
<feature type="region of interest" description="Disordered" evidence="1">
    <location>
        <begin position="60"/>
        <end position="135"/>
    </location>
</feature>
<protein>
    <submittedName>
        <fullName evidence="2">Uncharacterized protein</fullName>
    </submittedName>
</protein>
<sequence>MEMGLIKFKESQGKYIVGKEHVNLLSLNRSVSYAIANLVGRSLDLLLSNYRHAFFLTVSHPSSYSYPDTEKKGAGTVDLNCGDGSQPPPSKPTSTDRTLGGDCTGLDLGFGFDSPQQPPPPPPPPPATSGTASPPIAVPPYSSFIYNQVINAIFT</sequence>
<keyword evidence="3" id="KW-1185">Reference proteome</keyword>
<dbReference type="AlphaFoldDB" id="A0A371FVF3"/>
<dbReference type="Proteomes" id="UP000257109">
    <property type="component" value="Unassembled WGS sequence"/>
</dbReference>
<comment type="caution">
    <text evidence="2">The sequence shown here is derived from an EMBL/GenBank/DDBJ whole genome shotgun (WGS) entry which is preliminary data.</text>
</comment>
<dbReference type="EMBL" id="QJKJ01007664">
    <property type="protein sequence ID" value="RDX82325.1"/>
    <property type="molecule type" value="Genomic_DNA"/>
</dbReference>
<evidence type="ECO:0000256" key="1">
    <source>
        <dbReference type="SAM" id="MobiDB-lite"/>
    </source>
</evidence>
<feature type="compositionally biased region" description="Low complexity" evidence="1">
    <location>
        <begin position="95"/>
        <end position="115"/>
    </location>
</feature>
<reference evidence="2" key="1">
    <citation type="submission" date="2018-05" db="EMBL/GenBank/DDBJ databases">
        <title>Draft genome of Mucuna pruriens seed.</title>
        <authorList>
            <person name="Nnadi N.E."/>
            <person name="Vos R."/>
            <person name="Hasami M.H."/>
            <person name="Devisetty U.K."/>
            <person name="Aguiy J.C."/>
        </authorList>
    </citation>
    <scope>NUCLEOTIDE SEQUENCE [LARGE SCALE GENOMIC DNA]</scope>
    <source>
        <strain evidence="2">JCA_2017</strain>
    </source>
</reference>
<evidence type="ECO:0000313" key="2">
    <source>
        <dbReference type="EMBL" id="RDX82325.1"/>
    </source>
</evidence>
<gene>
    <name evidence="2" type="ORF">CR513_36904</name>
</gene>